<evidence type="ECO:0000313" key="2">
    <source>
        <dbReference type="Proteomes" id="UP000031553"/>
    </source>
</evidence>
<dbReference type="Proteomes" id="UP000031553">
    <property type="component" value="Unassembled WGS sequence"/>
</dbReference>
<dbReference type="AlphaFoldDB" id="A0A0N1FA93"/>
<name>A0A0N1FA93_9PROT</name>
<organism evidence="1 2">
    <name type="scientific">Komagataeibacter intermedius AF2</name>
    <dbReference type="NCBI Taxonomy" id="1458464"/>
    <lineage>
        <taxon>Bacteria</taxon>
        <taxon>Pseudomonadati</taxon>
        <taxon>Pseudomonadota</taxon>
        <taxon>Alphaproteobacteria</taxon>
        <taxon>Acetobacterales</taxon>
        <taxon>Acetobacteraceae</taxon>
        <taxon>Komagataeibacter</taxon>
    </lineage>
</organism>
<evidence type="ECO:0000313" key="1">
    <source>
        <dbReference type="EMBL" id="KPH87225.1"/>
    </source>
</evidence>
<comment type="caution">
    <text evidence="1">The sequence shown here is derived from an EMBL/GenBank/DDBJ whole genome shotgun (WGS) entry which is preliminary data.</text>
</comment>
<dbReference type="EMBL" id="JUFX02000135">
    <property type="protein sequence ID" value="KPH87225.1"/>
    <property type="molecule type" value="Genomic_DNA"/>
</dbReference>
<protein>
    <submittedName>
        <fullName evidence="1">Uncharacterized protein</fullName>
    </submittedName>
</protein>
<reference evidence="1 2" key="1">
    <citation type="submission" date="2015-07" db="EMBL/GenBank/DDBJ databases">
        <title>Draft Genome Sequence of Komagataeibacter intermedius Strain AF2, Isolated from Kombucha Tea.</title>
        <authorList>
            <person name="Santos R.A."/>
            <person name="Berretta A.A."/>
            <person name="Barud H.S."/>
            <person name="Ribeiro S.J."/>
            <person name="Gonzalez-Garcia L.N."/>
            <person name="Zucchi T.D."/>
            <person name="Goldman G.H."/>
            <person name="Riano-Pachon D.M."/>
        </authorList>
    </citation>
    <scope>NUCLEOTIDE SEQUENCE [LARGE SCALE GENOMIC DNA]</scope>
    <source>
        <strain evidence="1 2">AF2</strain>
    </source>
</reference>
<gene>
    <name evidence="1" type="ORF">GLUCOINTEAF2_0202203</name>
</gene>
<accession>A0A0N1FA93</accession>
<sequence>MVNIWRSMRSVFTLLVLMGQKQETCACYIHTENKYQTLCGHYLAPFHFCTYWLVDF</sequence>
<proteinExistence type="predicted"/>